<dbReference type="EMBL" id="QWVT01000011">
    <property type="protein sequence ID" value="RID86754.1"/>
    <property type="molecule type" value="Genomic_DNA"/>
</dbReference>
<proteinExistence type="predicted"/>
<reference evidence="1 2" key="1">
    <citation type="submission" date="2018-08" db="EMBL/GenBank/DDBJ databases">
        <title>Bacillus jemisoniae sp. nov., Bacillus chryseoplanitiae sp. nov., Bacillus resnikiae sp. nov., and Bacillus frankliniae sp. nov., isolated from Viking spacecraft and associated surfaces.</title>
        <authorList>
            <person name="Seuylemezian A."/>
            <person name="Vaishampayan P."/>
        </authorList>
    </citation>
    <scope>NUCLEOTIDE SEQUENCE [LARGE SCALE GENOMIC DNA]</scope>
    <source>
        <strain evidence="1 2">JJ-247</strain>
    </source>
</reference>
<keyword evidence="2" id="KW-1185">Reference proteome</keyword>
<accession>A0A398BB19</accession>
<dbReference type="Proteomes" id="UP000265816">
    <property type="component" value="Unassembled WGS sequence"/>
</dbReference>
<evidence type="ECO:0000313" key="2">
    <source>
        <dbReference type="Proteomes" id="UP000265816"/>
    </source>
</evidence>
<protein>
    <submittedName>
        <fullName evidence="1">Uncharacterized protein</fullName>
    </submittedName>
</protein>
<comment type="caution">
    <text evidence="1">The sequence shown here is derived from an EMBL/GenBank/DDBJ whole genome shotgun (WGS) entry which is preliminary data.</text>
</comment>
<gene>
    <name evidence="1" type="ORF">D1970_05720</name>
</gene>
<sequence length="66" mass="7606">MAVAWFWLEIEITKRNNKAGAQFQLENETNTLESKAVLMGKIGKRKTENKRGALIMGFQYFLQSIL</sequence>
<name>A0A398BB19_9BACI</name>
<evidence type="ECO:0000313" key="1">
    <source>
        <dbReference type="EMBL" id="RID86754.1"/>
    </source>
</evidence>
<organism evidence="1 2">
    <name type="scientific">Mesobacillus zeae</name>
    <dbReference type="NCBI Taxonomy" id="1917180"/>
    <lineage>
        <taxon>Bacteria</taxon>
        <taxon>Bacillati</taxon>
        <taxon>Bacillota</taxon>
        <taxon>Bacilli</taxon>
        <taxon>Bacillales</taxon>
        <taxon>Bacillaceae</taxon>
        <taxon>Mesobacillus</taxon>
    </lineage>
</organism>
<dbReference type="AlphaFoldDB" id="A0A398BB19"/>